<name>A0A2A6CF71_PRIPA</name>
<gene>
    <name evidence="1" type="primary">WBGene00114455</name>
</gene>
<sequence>MILLLTVTFLCQALAHDNCLAGCVITVKRKFAESAGRHQSPFSSTDLLSPPFHSTIAEHDDITNMFHKIRKTCGDVKYFDGCLSRCDLSREQQMLQHSIHHWKFFCSAVSNSNARGVRDYILCERTHLRRATLNCSPINIRDLNTTSVAGLSQFCELVLSYDFLETSTNTHEHSVDRYEGNDNISRHFDRYQKCFHRERPDCTPQAVELKQRIEVALQQTYEKLISASDMTVPHLCSQWRRAMPSDIVAPDATEKTIEMAYSSTLSETRMSTSMTTTPTSVAITAIDYMVTEARKSTSPAVIQMMLPVQMTDAPVVTLNAHHQASHGSILKENSRSRRIYDTLTGPHTSSNVPLLDLISIIFTLFAIFQVE</sequence>
<evidence type="ECO:0000313" key="2">
    <source>
        <dbReference type="Proteomes" id="UP000005239"/>
    </source>
</evidence>
<organism evidence="1 2">
    <name type="scientific">Pristionchus pacificus</name>
    <name type="common">Parasitic nematode worm</name>
    <dbReference type="NCBI Taxonomy" id="54126"/>
    <lineage>
        <taxon>Eukaryota</taxon>
        <taxon>Metazoa</taxon>
        <taxon>Ecdysozoa</taxon>
        <taxon>Nematoda</taxon>
        <taxon>Chromadorea</taxon>
        <taxon>Rhabditida</taxon>
        <taxon>Rhabditina</taxon>
        <taxon>Diplogasteromorpha</taxon>
        <taxon>Diplogasteroidea</taxon>
        <taxon>Neodiplogasteridae</taxon>
        <taxon>Pristionchus</taxon>
    </lineage>
</organism>
<protein>
    <submittedName>
        <fullName evidence="1">Uncharacterized protein</fullName>
    </submittedName>
</protein>
<dbReference type="AlphaFoldDB" id="A0A2A6CF71"/>
<reference evidence="2" key="1">
    <citation type="journal article" date="2008" name="Nat. Genet.">
        <title>The Pristionchus pacificus genome provides a unique perspective on nematode lifestyle and parasitism.</title>
        <authorList>
            <person name="Dieterich C."/>
            <person name="Clifton S.W."/>
            <person name="Schuster L.N."/>
            <person name="Chinwalla A."/>
            <person name="Delehaunty K."/>
            <person name="Dinkelacker I."/>
            <person name="Fulton L."/>
            <person name="Fulton R."/>
            <person name="Godfrey J."/>
            <person name="Minx P."/>
            <person name="Mitreva M."/>
            <person name="Roeseler W."/>
            <person name="Tian H."/>
            <person name="Witte H."/>
            <person name="Yang S.P."/>
            <person name="Wilson R.K."/>
            <person name="Sommer R.J."/>
        </authorList>
    </citation>
    <scope>NUCLEOTIDE SEQUENCE [LARGE SCALE GENOMIC DNA]</scope>
    <source>
        <strain evidence="2">PS312</strain>
    </source>
</reference>
<proteinExistence type="predicted"/>
<reference evidence="1" key="2">
    <citation type="submission" date="2022-06" db="UniProtKB">
        <authorList>
            <consortium name="EnsemblMetazoa"/>
        </authorList>
    </citation>
    <scope>IDENTIFICATION</scope>
    <source>
        <strain evidence="1">PS312</strain>
    </source>
</reference>
<evidence type="ECO:0000313" key="1">
    <source>
        <dbReference type="EnsemblMetazoa" id="PPA24901.1"/>
    </source>
</evidence>
<keyword evidence="2" id="KW-1185">Reference proteome</keyword>
<dbReference type="Proteomes" id="UP000005239">
    <property type="component" value="Unassembled WGS sequence"/>
</dbReference>
<dbReference type="EnsemblMetazoa" id="PPA24901.1">
    <property type="protein sequence ID" value="PPA24901.1"/>
    <property type="gene ID" value="WBGene00114455"/>
</dbReference>
<accession>A0A8R1UHB0</accession>
<accession>A0A2A6CF71</accession>